<dbReference type="AlphaFoldDB" id="A0A8X7CCW2"/>
<gene>
    <name evidence="1" type="ORF">TNIN_500171</name>
</gene>
<evidence type="ECO:0000313" key="1">
    <source>
        <dbReference type="EMBL" id="GFY60259.1"/>
    </source>
</evidence>
<proteinExistence type="predicted"/>
<name>A0A8X7CCW2_9ARAC</name>
<keyword evidence="2" id="KW-1185">Reference proteome</keyword>
<comment type="caution">
    <text evidence="1">The sequence shown here is derived from an EMBL/GenBank/DDBJ whole genome shotgun (WGS) entry which is preliminary data.</text>
</comment>
<organism evidence="1 2">
    <name type="scientific">Trichonephila inaurata madagascariensis</name>
    <dbReference type="NCBI Taxonomy" id="2747483"/>
    <lineage>
        <taxon>Eukaryota</taxon>
        <taxon>Metazoa</taxon>
        <taxon>Ecdysozoa</taxon>
        <taxon>Arthropoda</taxon>
        <taxon>Chelicerata</taxon>
        <taxon>Arachnida</taxon>
        <taxon>Araneae</taxon>
        <taxon>Araneomorphae</taxon>
        <taxon>Entelegynae</taxon>
        <taxon>Araneoidea</taxon>
        <taxon>Nephilidae</taxon>
        <taxon>Trichonephila</taxon>
        <taxon>Trichonephila inaurata</taxon>
    </lineage>
</organism>
<protein>
    <submittedName>
        <fullName evidence="1">Uncharacterized protein</fullName>
    </submittedName>
</protein>
<reference evidence="1" key="1">
    <citation type="submission" date="2020-08" db="EMBL/GenBank/DDBJ databases">
        <title>Multicomponent nature underlies the extraordinary mechanical properties of spider dragline silk.</title>
        <authorList>
            <person name="Kono N."/>
            <person name="Nakamura H."/>
            <person name="Mori M."/>
            <person name="Yoshida Y."/>
            <person name="Ohtoshi R."/>
            <person name="Malay A.D."/>
            <person name="Moran D.A.P."/>
            <person name="Tomita M."/>
            <person name="Numata K."/>
            <person name="Arakawa K."/>
        </authorList>
    </citation>
    <scope>NUCLEOTIDE SEQUENCE</scope>
</reference>
<evidence type="ECO:0000313" key="2">
    <source>
        <dbReference type="Proteomes" id="UP000886998"/>
    </source>
</evidence>
<dbReference type="EMBL" id="BMAV01013066">
    <property type="protein sequence ID" value="GFY60259.1"/>
    <property type="molecule type" value="Genomic_DNA"/>
</dbReference>
<dbReference type="Proteomes" id="UP000886998">
    <property type="component" value="Unassembled WGS sequence"/>
</dbReference>
<sequence>MRFLVMGLFKKSGVSWRYCDIVNDLKKSITLDVRSFTTDQLRYAVEHAVHRLEILQVNEGGHVEYLSLHGSGLLLLRNFVLICSCVCKLNCSVSPLPFLNVVL</sequence>
<accession>A0A8X7CCW2</accession>